<dbReference type="InterPro" id="IPR017105">
    <property type="entry name" value="AP3_complex_dsu"/>
</dbReference>
<dbReference type="EMBL" id="SGPL01000057">
    <property type="protein sequence ID" value="THH19000.1"/>
    <property type="molecule type" value="Genomic_DNA"/>
</dbReference>
<dbReference type="InterPro" id="IPR002553">
    <property type="entry name" value="Clathrin/coatomer_adapt-like_N"/>
</dbReference>
<comment type="caution">
    <text evidence="10">The sequence shown here is derived from an EMBL/GenBank/DDBJ whole genome shotgun (WGS) entry which is preliminary data.</text>
</comment>
<dbReference type="GO" id="GO:0010008">
    <property type="term" value="C:endosome membrane"/>
    <property type="evidence" value="ECO:0007669"/>
    <property type="project" value="TreeGrafter"/>
</dbReference>
<evidence type="ECO:0000256" key="5">
    <source>
        <dbReference type="ARBA" id="ARBA00022927"/>
    </source>
</evidence>
<evidence type="ECO:0000256" key="8">
    <source>
        <dbReference type="SAM" id="MobiDB-lite"/>
    </source>
</evidence>
<dbReference type="PANTHER" id="PTHR22781:SF12">
    <property type="entry name" value="AP-3 COMPLEX SUBUNIT DELTA-1"/>
    <property type="match status" value="1"/>
</dbReference>
<comment type="subcellular location">
    <subcellularLocation>
        <location evidence="1">Endomembrane system</location>
    </subcellularLocation>
    <subcellularLocation>
        <location evidence="7">Golgi apparatus</location>
    </subcellularLocation>
</comment>
<evidence type="ECO:0000256" key="3">
    <source>
        <dbReference type="ARBA" id="ARBA00022448"/>
    </source>
</evidence>
<dbReference type="Gene3D" id="1.25.10.10">
    <property type="entry name" value="Leucine-rich Repeat Variant"/>
    <property type="match status" value="1"/>
</dbReference>
<comment type="similarity">
    <text evidence="2 7">Belongs to the adaptor complexes large subunit family.</text>
</comment>
<dbReference type="OrthoDB" id="10264595at2759"/>
<evidence type="ECO:0000313" key="10">
    <source>
        <dbReference type="EMBL" id="THH19000.1"/>
    </source>
</evidence>
<proteinExistence type="inferred from homology"/>
<dbReference type="InterPro" id="IPR011989">
    <property type="entry name" value="ARM-like"/>
</dbReference>
<dbReference type="PANTHER" id="PTHR22781">
    <property type="entry name" value="DELTA ADAPTIN-RELATED"/>
    <property type="match status" value="1"/>
</dbReference>
<evidence type="ECO:0000256" key="4">
    <source>
        <dbReference type="ARBA" id="ARBA00022737"/>
    </source>
</evidence>
<dbReference type="GO" id="GO:0005794">
    <property type="term" value="C:Golgi apparatus"/>
    <property type="evidence" value="ECO:0007669"/>
    <property type="project" value="UniProtKB-SubCell"/>
</dbReference>
<dbReference type="GO" id="GO:0030123">
    <property type="term" value="C:AP-3 adaptor complex"/>
    <property type="evidence" value="ECO:0007669"/>
    <property type="project" value="InterPro"/>
</dbReference>
<name>A0A4S4M813_9AGAM</name>
<feature type="compositionally biased region" description="Pro residues" evidence="8">
    <location>
        <begin position="827"/>
        <end position="837"/>
    </location>
</feature>
<keyword evidence="6" id="KW-0472">Membrane</keyword>
<sequence>MWERTLQDLIRGLRANKKDEAKFIAQAVDEIRHEIRDKDMELKAGAVLKLTYLQMLGYDMSWASFHVVEVMSSPKFHLKSVGYLAATQSFGQDTDVLMLTTNLLKKDLNSNPADVAVTLNGLSHIVSPDLARDLSRDLVSMLNHSRPHIRKRAVIAVYKVLLKYPEATAYALTRLKEKLDDPDPGVVAATVNVLCELVRRDPRDYLPLAPRLFHLLTTSSNNWMLIKTIKLFGFLSPFEPRLVRKLQPPITELISTTPAISLLYECVHTCIVGGMLQSASGHSLAELCVTKLAAFLQDPDQNLKYIALLAFVKIVPSHAHLVAQYQDMILSSVNDQDISIRMRALDLLSAMTNRDNLQSIVQQLLSHLVHPDPASLPTAAQSLAQNAVSISPSNLKTPVNPSQSPAYRLILSQRILSMLSQDTYSNITDFQWYLSVLVDLAYVASVDVGSQIRDQLVDIVGRVRAVRRWAVELMIRLLSDETFLLNAKEEGSCAEVLWAAAWICGEHCGELAEPHKLLPYLLHPNISILAPEIIETYLQAATKVFGFWAAELAHRWDNDNLPKVKEVVDTIIARMGEFASSPEIEVQERAANALQLFTFVRADISAYRPKTESDYRFTEASTSFDATQGQEPEFPKSLLLIRPLFSAYDLNPVAAAAQSHVPVPEGLVLEEWIVPPPKDPVAEHEVSETLDEEDRPAKKNKGKGKAKTTNGAKINGDKKKKKKAGERAVLTPVEKAVETPEERAERERQRALRLERQRDDPYYIKDNQSQQNIEDIDSIPVVRLDDMPPIPGPQDSLKLPSLLRESVTAIFSEPIVIDKDGEMPEGAAPPPSVPPSQKPSRPASPSSNGTPIQVPPSFPPYIVDEEIPRIGTPEPIKVVRAKKKRTGTSGKNKVKRVAEGSSAADR</sequence>
<feature type="compositionally biased region" description="Basic and acidic residues" evidence="8">
    <location>
        <begin position="735"/>
        <end position="763"/>
    </location>
</feature>
<keyword evidence="4" id="KW-0677">Repeat</keyword>
<evidence type="ECO:0000256" key="6">
    <source>
        <dbReference type="ARBA" id="ARBA00023136"/>
    </source>
</evidence>
<dbReference type="GO" id="GO:0006623">
    <property type="term" value="P:protein targeting to vacuole"/>
    <property type="evidence" value="ECO:0007669"/>
    <property type="project" value="TreeGrafter"/>
</dbReference>
<dbReference type="PIRSF" id="PIRSF037092">
    <property type="entry name" value="AP3_complex_delta"/>
    <property type="match status" value="1"/>
</dbReference>
<dbReference type="Pfam" id="PF01602">
    <property type="entry name" value="Adaptin_N"/>
    <property type="match status" value="1"/>
</dbReference>
<evidence type="ECO:0000256" key="1">
    <source>
        <dbReference type="ARBA" id="ARBA00004308"/>
    </source>
</evidence>
<evidence type="ECO:0000313" key="11">
    <source>
        <dbReference type="Proteomes" id="UP000310158"/>
    </source>
</evidence>
<gene>
    <name evidence="10" type="ORF">EW146_g2089</name>
</gene>
<accession>A0A4S4M813</accession>
<dbReference type="SUPFAM" id="SSF48371">
    <property type="entry name" value="ARM repeat"/>
    <property type="match status" value="1"/>
</dbReference>
<organism evidence="10 11">
    <name type="scientific">Bondarzewia mesenterica</name>
    <dbReference type="NCBI Taxonomy" id="1095465"/>
    <lineage>
        <taxon>Eukaryota</taxon>
        <taxon>Fungi</taxon>
        <taxon>Dikarya</taxon>
        <taxon>Basidiomycota</taxon>
        <taxon>Agaricomycotina</taxon>
        <taxon>Agaricomycetes</taxon>
        <taxon>Russulales</taxon>
        <taxon>Bondarzewiaceae</taxon>
        <taxon>Bondarzewia</taxon>
    </lineage>
</organism>
<dbReference type="AlphaFoldDB" id="A0A4S4M813"/>
<feature type="region of interest" description="Disordered" evidence="8">
    <location>
        <begin position="814"/>
        <end position="906"/>
    </location>
</feature>
<evidence type="ECO:0000256" key="7">
    <source>
        <dbReference type="PIRNR" id="PIRNR037092"/>
    </source>
</evidence>
<keyword evidence="11" id="KW-1185">Reference proteome</keyword>
<keyword evidence="3 7" id="KW-0813">Transport</keyword>
<evidence type="ECO:0000259" key="9">
    <source>
        <dbReference type="Pfam" id="PF01602"/>
    </source>
</evidence>
<dbReference type="InterPro" id="IPR016024">
    <property type="entry name" value="ARM-type_fold"/>
</dbReference>
<feature type="domain" description="Clathrin/coatomer adaptor adaptin-like N-terminal" evidence="9">
    <location>
        <begin position="20"/>
        <end position="597"/>
    </location>
</feature>
<keyword evidence="5 7" id="KW-0653">Protein transport</keyword>
<comment type="function">
    <text evidence="7">Part of the AP-3 complex, an adaptor-related complex which is not clathrin-associated. The complex is associated with the Golgi region as well as more peripheral structures. It facilitates the budding of vesicles from the Golgi membrane.</text>
</comment>
<dbReference type="GO" id="GO:0006896">
    <property type="term" value="P:Golgi to vacuole transport"/>
    <property type="evidence" value="ECO:0007669"/>
    <property type="project" value="TreeGrafter"/>
</dbReference>
<feature type="region of interest" description="Disordered" evidence="8">
    <location>
        <begin position="679"/>
        <end position="778"/>
    </location>
</feature>
<keyword evidence="7" id="KW-0333">Golgi apparatus</keyword>
<reference evidence="10 11" key="1">
    <citation type="submission" date="2019-02" db="EMBL/GenBank/DDBJ databases">
        <title>Genome sequencing of the rare red list fungi Bondarzewia mesenterica.</title>
        <authorList>
            <person name="Buettner E."/>
            <person name="Kellner H."/>
        </authorList>
    </citation>
    <scope>NUCLEOTIDE SEQUENCE [LARGE SCALE GENOMIC DNA]</scope>
    <source>
        <strain evidence="10 11">DSM 108281</strain>
    </source>
</reference>
<protein>
    <recommendedName>
        <fullName evidence="7">AP-3 complex subunit delta</fullName>
    </recommendedName>
</protein>
<evidence type="ECO:0000256" key="2">
    <source>
        <dbReference type="ARBA" id="ARBA00006613"/>
    </source>
</evidence>
<dbReference type="Proteomes" id="UP000310158">
    <property type="component" value="Unassembled WGS sequence"/>
</dbReference>
<comment type="subunit">
    <text evidence="7">Adaptor protein complex 3 (AP-3) is a heterotetramer.</text>
</comment>